<dbReference type="Proteomes" id="UP000608420">
    <property type="component" value="Unassembled WGS sequence"/>
</dbReference>
<reference evidence="2" key="1">
    <citation type="journal article" date="2019" name="Int. J. Syst. Evol. Microbiol.">
        <title>The Global Catalogue of Microorganisms (GCM) 10K type strain sequencing project: providing services to taxonomists for standard genome sequencing and annotation.</title>
        <authorList>
            <consortium name="The Broad Institute Genomics Platform"/>
            <consortium name="The Broad Institute Genome Sequencing Center for Infectious Disease"/>
            <person name="Wu L."/>
            <person name="Ma J."/>
        </authorList>
    </citation>
    <scope>NUCLEOTIDE SEQUENCE [LARGE SCALE GENOMIC DNA]</scope>
    <source>
        <strain evidence="2">CGMCC 1.15420</strain>
    </source>
</reference>
<keyword evidence="2" id="KW-1185">Reference proteome</keyword>
<comment type="caution">
    <text evidence="1">The sequence shown here is derived from an EMBL/GenBank/DDBJ whole genome shotgun (WGS) entry which is preliminary data.</text>
</comment>
<gene>
    <name evidence="1" type="ORF">GCM10010913_05190</name>
</gene>
<accession>A0ABQ1VQX1</accession>
<protein>
    <recommendedName>
        <fullName evidence="3">DUF2758 domain-containing protein</fullName>
    </recommendedName>
</protein>
<dbReference type="EMBL" id="BMIW01000003">
    <property type="protein sequence ID" value="GGF86639.1"/>
    <property type="molecule type" value="Genomic_DNA"/>
</dbReference>
<evidence type="ECO:0008006" key="3">
    <source>
        <dbReference type="Google" id="ProtNLM"/>
    </source>
</evidence>
<organism evidence="1 2">
    <name type="scientific">Paenibacillus aceti</name>
    <dbReference type="NCBI Taxonomy" id="1820010"/>
    <lineage>
        <taxon>Bacteria</taxon>
        <taxon>Bacillati</taxon>
        <taxon>Bacillota</taxon>
        <taxon>Bacilli</taxon>
        <taxon>Bacillales</taxon>
        <taxon>Paenibacillaceae</taxon>
        <taxon>Paenibacillus</taxon>
    </lineage>
</organism>
<dbReference type="RefSeq" id="WP_120462552.1">
    <property type="nucleotide sequence ID" value="NZ_BMIW01000003.1"/>
</dbReference>
<sequence length="66" mass="7569">MLGKASEIKTIAVYENQYSRVDEAVNRAVNQMNEFEIIDIKYASTLVGQRFWGSALIIYKEANTHE</sequence>
<proteinExistence type="predicted"/>
<evidence type="ECO:0000313" key="2">
    <source>
        <dbReference type="Proteomes" id="UP000608420"/>
    </source>
</evidence>
<evidence type="ECO:0000313" key="1">
    <source>
        <dbReference type="EMBL" id="GGF86639.1"/>
    </source>
</evidence>
<name>A0ABQ1VQX1_9BACL</name>